<dbReference type="GO" id="GO:2001059">
    <property type="term" value="P:D-tagatose 6-phosphate catabolic process"/>
    <property type="evidence" value="ECO:0007669"/>
    <property type="project" value="UniProtKB-UniRule"/>
</dbReference>
<dbReference type="AlphaFoldDB" id="A0A0A6VBN4"/>
<evidence type="ECO:0000313" key="8">
    <source>
        <dbReference type="Proteomes" id="UP000030588"/>
    </source>
</evidence>
<comment type="pathway">
    <text evidence="2 6">Carbohydrate metabolism; D-tagatose 6-phosphate degradation; D-glyceraldehyde 3-phosphate and glycerone phosphate from D-tagatose 6-phosphate: step 2/2.</text>
</comment>
<dbReference type="NCBIfam" id="NF009065">
    <property type="entry name" value="PRK12399.1"/>
    <property type="match status" value="1"/>
</dbReference>
<dbReference type="GO" id="GO:1902777">
    <property type="term" value="P:6-sulfoquinovose(1-) catabolic process"/>
    <property type="evidence" value="ECO:0007669"/>
    <property type="project" value="TreeGrafter"/>
</dbReference>
<reference evidence="7 8" key="1">
    <citation type="submission" date="2014-10" db="EMBL/GenBank/DDBJ databases">
        <title>Draft genome of phytase producing Bacillus ginsengihumi strain M2.11.</title>
        <authorList>
            <person name="Toymentseva A."/>
            <person name="Boulygina E.A."/>
            <person name="Kazakov S.V."/>
            <person name="Kayumov I."/>
            <person name="Suleimanova A.D."/>
            <person name="Mardanova A.M."/>
            <person name="Maria S.N."/>
            <person name="Sergey M.Y."/>
            <person name="Sharipova M.R."/>
        </authorList>
    </citation>
    <scope>NUCLEOTIDE SEQUENCE [LARGE SCALE GENOMIC DNA]</scope>
    <source>
        <strain evidence="7 8">M2.11</strain>
    </source>
</reference>
<comment type="catalytic activity">
    <reaction evidence="1 6">
        <text>D-tagatofuranose 1,6-bisphosphate = D-glyceraldehyde 3-phosphate + dihydroxyacetone phosphate</text>
        <dbReference type="Rhea" id="RHEA:22948"/>
        <dbReference type="ChEBI" id="CHEBI:57642"/>
        <dbReference type="ChEBI" id="CHEBI:58694"/>
        <dbReference type="ChEBI" id="CHEBI:59776"/>
        <dbReference type="EC" id="4.1.2.40"/>
    </reaction>
</comment>
<dbReference type="EMBL" id="JRUN01000038">
    <property type="protein sequence ID" value="KHD84898.1"/>
    <property type="molecule type" value="Genomic_DNA"/>
</dbReference>
<dbReference type="GO" id="GO:0009025">
    <property type="term" value="F:tagatose-bisphosphate aldolase activity"/>
    <property type="evidence" value="ECO:0007669"/>
    <property type="project" value="UniProtKB-UniRule"/>
</dbReference>
<protein>
    <recommendedName>
        <fullName evidence="6">Tagatose 1,6-diphosphate aldolase</fullName>
        <ecNumber evidence="6">4.1.2.40</ecNumber>
    </recommendedName>
    <alternativeName>
        <fullName evidence="6">D-tagatose-1,6-bisphosphate aldolase</fullName>
    </alternativeName>
    <alternativeName>
        <fullName evidence="6">Tagatose-bisphosphate aldolase</fullName>
    </alternativeName>
</protein>
<dbReference type="OrthoDB" id="106309at2"/>
<proteinExistence type="inferred from homology"/>
<keyword evidence="4 6" id="KW-0423">Lactose metabolism</keyword>
<evidence type="ECO:0000256" key="6">
    <source>
        <dbReference type="HAMAP-Rule" id="MF_00734"/>
    </source>
</evidence>
<keyword evidence="5 6" id="KW-0456">Lyase</keyword>
<accession>A0A0A6VBN4</accession>
<dbReference type="InterPro" id="IPR005927">
    <property type="entry name" value="Tag_1.6-dipho_adolase"/>
</dbReference>
<organism evidence="7 8">
    <name type="scientific">Heyndrickxia ginsengihumi</name>
    <dbReference type="NCBI Taxonomy" id="363870"/>
    <lineage>
        <taxon>Bacteria</taxon>
        <taxon>Bacillati</taxon>
        <taxon>Bacillota</taxon>
        <taxon>Bacilli</taxon>
        <taxon>Bacillales</taxon>
        <taxon>Bacillaceae</taxon>
        <taxon>Heyndrickxia</taxon>
    </lineage>
</organism>
<dbReference type="GO" id="GO:0009024">
    <property type="term" value="F:tagatose-6-phosphate kinase activity"/>
    <property type="evidence" value="ECO:0007669"/>
    <property type="project" value="InterPro"/>
</dbReference>
<comment type="caution">
    <text evidence="7">The sequence shown here is derived from an EMBL/GenBank/DDBJ whole genome shotgun (WGS) entry which is preliminary data.</text>
</comment>
<dbReference type="NCBIfam" id="NF009498">
    <property type="entry name" value="PRK12858.1"/>
    <property type="match status" value="1"/>
</dbReference>
<dbReference type="SMART" id="SM01133">
    <property type="entry name" value="DeoC"/>
    <property type="match status" value="1"/>
</dbReference>
<dbReference type="UniPathway" id="UPA00704">
    <property type="reaction ID" value="UER00716"/>
</dbReference>
<dbReference type="EC" id="4.1.2.40" evidence="6"/>
<evidence type="ECO:0000256" key="2">
    <source>
        <dbReference type="ARBA" id="ARBA00005191"/>
    </source>
</evidence>
<dbReference type="HAMAP" id="MF_00734">
    <property type="entry name" value="LacD"/>
    <property type="match status" value="1"/>
</dbReference>
<dbReference type="Gene3D" id="3.20.20.70">
    <property type="entry name" value="Aldolase class I"/>
    <property type="match status" value="1"/>
</dbReference>
<sequence length="328" mass="36352">MKQLTEGKKSGLDKLADKDGIIGALAIDQRGSLRNMISKDGGADKATIEQFKKMVSRELTPYASSILLDPEFGWPAAEVRAHNAGLLMAYEKTGYDANEGGRLPDLLPLWSVKRLKAKGADGIKVLLYYDIDEPTVINNQKHAFIERIGDECKAEDIPFFLEIVTYDANIADVKSEEYAKVKPHKVIGAMKEFSQEAYAVDVLKVEVPVNMAYVEGFGEKVIYTRLEAANYFKQQTESTDLPFIFLSAGVSADLFRRTLYFAKDSGSRFNGVLCGRATWKDGAAKFAEAGKDAAEKWLRDEGRDNIESLNAILKVCATPWQKAGKITE</sequence>
<dbReference type="InterPro" id="IPR002915">
    <property type="entry name" value="DeoC/FbaB/LacD_aldolase"/>
</dbReference>
<dbReference type="GO" id="GO:0061595">
    <property type="term" value="F:6-deoxy-6-sulfofructose-1-phosphate aldolase activity"/>
    <property type="evidence" value="ECO:0007669"/>
    <property type="project" value="TreeGrafter"/>
</dbReference>
<dbReference type="InterPro" id="IPR013785">
    <property type="entry name" value="Aldolase_TIM"/>
</dbReference>
<dbReference type="STRING" id="363870.NG54_12545"/>
<evidence type="ECO:0000313" key="7">
    <source>
        <dbReference type="EMBL" id="KHD84898.1"/>
    </source>
</evidence>
<dbReference type="GO" id="GO:0019512">
    <property type="term" value="P:lactose catabolic process via tagatose-6-phosphate"/>
    <property type="evidence" value="ECO:0007669"/>
    <property type="project" value="UniProtKB-UniRule"/>
</dbReference>
<dbReference type="RefSeq" id="WP_025730865.1">
    <property type="nucleotide sequence ID" value="NZ_JAMAUG010000007.1"/>
</dbReference>
<comment type="similarity">
    <text evidence="3 6">Belongs to the aldolase LacD family.</text>
</comment>
<evidence type="ECO:0000256" key="3">
    <source>
        <dbReference type="ARBA" id="ARBA00008679"/>
    </source>
</evidence>
<dbReference type="SUPFAM" id="SSF51569">
    <property type="entry name" value="Aldolase"/>
    <property type="match status" value="1"/>
</dbReference>
<evidence type="ECO:0000256" key="5">
    <source>
        <dbReference type="ARBA" id="ARBA00023239"/>
    </source>
</evidence>
<dbReference type="Pfam" id="PF01791">
    <property type="entry name" value="DeoC"/>
    <property type="match status" value="1"/>
</dbReference>
<evidence type="ECO:0000256" key="4">
    <source>
        <dbReference type="ARBA" id="ARBA00022736"/>
    </source>
</evidence>
<name>A0A0A6VBN4_9BACI</name>
<dbReference type="PANTHER" id="PTHR39340:SF1">
    <property type="entry name" value="SULFOFRUCTOSEPHOSPHATE ALDOLASE"/>
    <property type="match status" value="1"/>
</dbReference>
<dbReference type="InterPro" id="IPR050552">
    <property type="entry name" value="LacD_aldolase"/>
</dbReference>
<dbReference type="NCBIfam" id="TIGR01232">
    <property type="entry name" value="lacD"/>
    <property type="match status" value="1"/>
</dbReference>
<gene>
    <name evidence="6" type="primary">lacD</name>
    <name evidence="7" type="ORF">NG54_12545</name>
</gene>
<dbReference type="Proteomes" id="UP000030588">
    <property type="component" value="Unassembled WGS sequence"/>
</dbReference>
<evidence type="ECO:0000256" key="1">
    <source>
        <dbReference type="ARBA" id="ARBA00000567"/>
    </source>
</evidence>
<dbReference type="PANTHER" id="PTHR39340">
    <property type="entry name" value="SULFOFRUCTOSEPHOSPHATE ALDOLASE"/>
    <property type="match status" value="1"/>
</dbReference>